<dbReference type="PROSITE" id="PS00061">
    <property type="entry name" value="ADH_SHORT"/>
    <property type="match status" value="1"/>
</dbReference>
<comment type="similarity">
    <text evidence="1">Belongs to the short-chain dehydrogenases/reductases (SDR) family.</text>
</comment>
<dbReference type="AlphaFoldDB" id="A0A6P8YTN4"/>
<evidence type="ECO:0000256" key="2">
    <source>
        <dbReference type="ARBA" id="ARBA00023002"/>
    </source>
</evidence>
<dbReference type="GO" id="GO:0004090">
    <property type="term" value="F:carbonyl reductase (NADPH) activity"/>
    <property type="evidence" value="ECO:0007669"/>
    <property type="project" value="TreeGrafter"/>
</dbReference>
<protein>
    <submittedName>
        <fullName evidence="4">Dehydrogenase/reductase SDR family member 4</fullName>
    </submittedName>
</protein>
<dbReference type="InParanoid" id="A0A6P8YTN4"/>
<dbReference type="InterPro" id="IPR020904">
    <property type="entry name" value="Sc_DH/Rdtase_CS"/>
</dbReference>
<dbReference type="PRINTS" id="PR00081">
    <property type="entry name" value="GDHRDH"/>
</dbReference>
<organism evidence="4">
    <name type="scientific">Thrips palmi</name>
    <name type="common">Melon thrips</name>
    <dbReference type="NCBI Taxonomy" id="161013"/>
    <lineage>
        <taxon>Eukaryota</taxon>
        <taxon>Metazoa</taxon>
        <taxon>Ecdysozoa</taxon>
        <taxon>Arthropoda</taxon>
        <taxon>Hexapoda</taxon>
        <taxon>Insecta</taxon>
        <taxon>Pterygota</taxon>
        <taxon>Neoptera</taxon>
        <taxon>Paraneoptera</taxon>
        <taxon>Thysanoptera</taxon>
        <taxon>Terebrantia</taxon>
        <taxon>Thripoidea</taxon>
        <taxon>Thripidae</taxon>
        <taxon>Thrips</taxon>
    </lineage>
</organism>
<sequence length="290" mass="30420">MIVGKLSILSTMTGRNAKAAINLTTSVSKYSTAASMANPRLAGKVAIVTASTDGIGFGIARRLLREGASVVVSSRKQKNVDEAVKALQTEGLKSVTGIVCHVGKKDDRSKLFEEAKKKFGGLDILISNAAANPTVGPVLDCEEDAWDKIFDINVKSAYLLSQEALPLLRKRGGGSIVYVASIAGLQPFPLLGAYSVSKTALLGLTKAAAQTLASENIRVNCLAPGVIKTKFAQAITEPETSRDVALQSIPMQRFGTPDEMGGVVAFLCSDDAAYITGETIVASGGMQSRL</sequence>
<dbReference type="Gene3D" id="3.40.50.720">
    <property type="entry name" value="NAD(P)-binding Rossmann-like Domain"/>
    <property type="match status" value="1"/>
</dbReference>
<name>A0A6P8YTN4_THRPL</name>
<dbReference type="GeneID" id="117646509"/>
<dbReference type="PANTHER" id="PTHR43943">
    <property type="entry name" value="DEHYDROGENASE/REDUCTASE (SDR FAMILY) MEMBER 4"/>
    <property type="match status" value="1"/>
</dbReference>
<dbReference type="Pfam" id="PF13561">
    <property type="entry name" value="adh_short_C2"/>
    <property type="match status" value="1"/>
</dbReference>
<dbReference type="InterPro" id="IPR002347">
    <property type="entry name" value="SDR_fam"/>
</dbReference>
<dbReference type="Proteomes" id="UP000515158">
    <property type="component" value="Unplaced"/>
</dbReference>
<reference evidence="4" key="1">
    <citation type="submission" date="2025-08" db="UniProtKB">
        <authorList>
            <consortium name="RefSeq"/>
        </authorList>
    </citation>
    <scope>IDENTIFICATION</scope>
    <source>
        <tissue evidence="4">Total insect</tissue>
    </source>
</reference>
<keyword evidence="2" id="KW-0560">Oxidoreductase</keyword>
<evidence type="ECO:0000313" key="4">
    <source>
        <dbReference type="RefSeq" id="XP_034243408.1"/>
    </source>
</evidence>
<dbReference type="InterPro" id="IPR036291">
    <property type="entry name" value="NAD(P)-bd_dom_sf"/>
</dbReference>
<evidence type="ECO:0000256" key="1">
    <source>
        <dbReference type="ARBA" id="ARBA00006484"/>
    </source>
</evidence>
<gene>
    <name evidence="4" type="primary">LOC117646509</name>
</gene>
<dbReference type="PRINTS" id="PR00080">
    <property type="entry name" value="SDRFAMILY"/>
</dbReference>
<evidence type="ECO:0000313" key="3">
    <source>
        <dbReference type="Proteomes" id="UP000515158"/>
    </source>
</evidence>
<dbReference type="NCBIfam" id="NF005559">
    <property type="entry name" value="PRK07231.1"/>
    <property type="match status" value="1"/>
</dbReference>
<dbReference type="RefSeq" id="XP_034243408.1">
    <property type="nucleotide sequence ID" value="XM_034387517.1"/>
</dbReference>
<accession>A0A6P8YTN4</accession>
<dbReference type="OrthoDB" id="1669814at2759"/>
<proteinExistence type="inferred from homology"/>
<dbReference type="CTD" id="10901"/>
<dbReference type="KEGG" id="tpal:117646509"/>
<keyword evidence="3" id="KW-1185">Reference proteome</keyword>
<dbReference type="FunFam" id="3.40.50.720:FF:000084">
    <property type="entry name" value="Short-chain dehydrogenase reductase"/>
    <property type="match status" value="1"/>
</dbReference>
<dbReference type="PANTHER" id="PTHR43943:SF2">
    <property type="entry name" value="DEHYDROGENASE_REDUCTASE 4"/>
    <property type="match status" value="1"/>
</dbReference>
<dbReference type="SUPFAM" id="SSF51735">
    <property type="entry name" value="NAD(P)-binding Rossmann-fold domains"/>
    <property type="match status" value="1"/>
</dbReference>
<dbReference type="FunCoup" id="A0A6P8YTN4">
    <property type="interactions" value="597"/>
</dbReference>